<dbReference type="Proteomes" id="UP001060104">
    <property type="component" value="Chromosome"/>
</dbReference>
<evidence type="ECO:0000313" key="3">
    <source>
        <dbReference type="EMBL" id="MCS2793358.1"/>
    </source>
</evidence>
<feature type="domain" description="HTH cro/C1-type" evidence="1">
    <location>
        <begin position="27"/>
        <end position="67"/>
    </location>
</feature>
<dbReference type="Proteomes" id="UP001204548">
    <property type="component" value="Unassembled WGS sequence"/>
</dbReference>
<evidence type="ECO:0000313" key="6">
    <source>
        <dbReference type="Proteomes" id="UP001060104"/>
    </source>
</evidence>
<evidence type="ECO:0000313" key="2">
    <source>
        <dbReference type="EMBL" id="CUP97815.1"/>
    </source>
</evidence>
<proteinExistence type="predicted"/>
<dbReference type="AlphaFoldDB" id="A0A174SQX7"/>
<sequence>MKNGIVNELIIAMKERIPKGQNLANSLADILYMGKEAVYRRLRGEVAFTIDEVALLSKKLGISIDQIIGNHLSNRVTFDMNLLNSPNTLDSYYEIINRYQQIFDYVKGDNTTEVYTASNLLPFTLYSSFEHMSKFRLCRWIYQNGQMKTPNSLAEMQVDPKIVKAHKKLSESVKQCPKTYFIWDSNIFLSFIKEIKYFASLNLITEDDVAHLKEELYQLLAIMETLSIKGEFSEGHKVYFYLSNIDFEATYTYIEKKDYQVSLLRVYSINSMDSQSPQICQIQRNWIQSLKRHSTLISESGEAQRIEFLQKQLAIIDTL</sequence>
<reference evidence="3" key="2">
    <citation type="submission" date="2022-08" db="EMBL/GenBank/DDBJ databases">
        <title>Genome Sequencing of Bacteroides fragilis Group Isolates with Nanopore Technology.</title>
        <authorList>
            <person name="Tisza M.J."/>
            <person name="Smith D."/>
            <person name="Dekker J.P."/>
        </authorList>
    </citation>
    <scope>NUCLEOTIDE SEQUENCE</scope>
    <source>
        <strain evidence="3">BFG-351</strain>
        <strain evidence="4">BFG-527</strain>
    </source>
</reference>
<dbReference type="RefSeq" id="WP_010537877.1">
    <property type="nucleotide sequence ID" value="NZ_CABMFH010000042.1"/>
</dbReference>
<keyword evidence="6" id="KW-1185">Reference proteome</keyword>
<dbReference type="EMBL" id="CP103141">
    <property type="protein sequence ID" value="UVQ73064.1"/>
    <property type="molecule type" value="Genomic_DNA"/>
</dbReference>
<reference evidence="2 5" key="1">
    <citation type="submission" date="2015-09" db="EMBL/GenBank/DDBJ databases">
        <authorList>
            <consortium name="Pathogen Informatics"/>
        </authorList>
    </citation>
    <scope>NUCLEOTIDE SEQUENCE [LARGE SCALE GENOMIC DNA]</scope>
    <source>
        <strain evidence="2 5">2789STDY5834846</strain>
    </source>
</reference>
<evidence type="ECO:0000313" key="4">
    <source>
        <dbReference type="EMBL" id="UVQ73064.1"/>
    </source>
</evidence>
<name>A0A174SQX7_9BACE</name>
<organism evidence="2 5">
    <name type="scientific">Bacteroides faecis</name>
    <dbReference type="NCBI Taxonomy" id="674529"/>
    <lineage>
        <taxon>Bacteria</taxon>
        <taxon>Pseudomonadati</taxon>
        <taxon>Bacteroidota</taxon>
        <taxon>Bacteroidia</taxon>
        <taxon>Bacteroidales</taxon>
        <taxon>Bacteroidaceae</taxon>
        <taxon>Bacteroides</taxon>
    </lineage>
</organism>
<dbReference type="PROSITE" id="PS50943">
    <property type="entry name" value="HTH_CROC1"/>
    <property type="match status" value="1"/>
</dbReference>
<dbReference type="InterPro" id="IPR001387">
    <property type="entry name" value="Cro/C1-type_HTH"/>
</dbReference>
<dbReference type="EMBL" id="CZAE01000022">
    <property type="protein sequence ID" value="CUP97815.1"/>
    <property type="molecule type" value="Genomic_DNA"/>
</dbReference>
<gene>
    <name evidence="2" type="ORF">ERS852461_03873</name>
    <name evidence="3" type="ORF">NXW97_15305</name>
    <name evidence="4" type="ORF">NXY30_18655</name>
</gene>
<evidence type="ECO:0000313" key="5">
    <source>
        <dbReference type="Proteomes" id="UP000095606"/>
    </source>
</evidence>
<dbReference type="GeneID" id="69590585"/>
<accession>A0A174SQX7</accession>
<accession>A0A3E5G2G6</accession>
<evidence type="ECO:0000259" key="1">
    <source>
        <dbReference type="PROSITE" id="PS50943"/>
    </source>
</evidence>
<dbReference type="Proteomes" id="UP000095606">
    <property type="component" value="Unassembled WGS sequence"/>
</dbReference>
<protein>
    <recommendedName>
        <fullName evidence="1">HTH cro/C1-type domain-containing protein</fullName>
    </recommendedName>
</protein>
<dbReference type="EMBL" id="JANUTS010000001">
    <property type="protein sequence ID" value="MCS2793358.1"/>
    <property type="molecule type" value="Genomic_DNA"/>
</dbReference>